<protein>
    <submittedName>
        <fullName evidence="2">Uncharacterized protein</fullName>
    </submittedName>
</protein>
<gene>
    <name evidence="2" type="ORF">SLS62_008865</name>
</gene>
<feature type="region of interest" description="Disordered" evidence="1">
    <location>
        <begin position="1"/>
        <end position="40"/>
    </location>
</feature>
<dbReference type="Proteomes" id="UP001320420">
    <property type="component" value="Unassembled WGS sequence"/>
</dbReference>
<dbReference type="EMBL" id="JAKJXP020000086">
    <property type="protein sequence ID" value="KAK7747829.1"/>
    <property type="molecule type" value="Genomic_DNA"/>
</dbReference>
<name>A0AAN9YM78_9PEZI</name>
<accession>A0AAN9YM78</accession>
<evidence type="ECO:0000313" key="3">
    <source>
        <dbReference type="Proteomes" id="UP001320420"/>
    </source>
</evidence>
<proteinExistence type="predicted"/>
<feature type="region of interest" description="Disordered" evidence="1">
    <location>
        <begin position="160"/>
        <end position="249"/>
    </location>
</feature>
<evidence type="ECO:0000313" key="2">
    <source>
        <dbReference type="EMBL" id="KAK7747829.1"/>
    </source>
</evidence>
<feature type="compositionally biased region" description="Basic and acidic residues" evidence="1">
    <location>
        <begin position="194"/>
        <end position="205"/>
    </location>
</feature>
<dbReference type="AlphaFoldDB" id="A0AAN9YM78"/>
<keyword evidence="3" id="KW-1185">Reference proteome</keyword>
<sequence length="382" mass="42040">MPKRTLGKLMTGAMAVGDETSPPPKVQKTERSHEENQERAYIAASRRADRSLEARIQSAKMASEIHRRRTGRGLKVSEEIVLKEEMYEEEEDDLPRQYKYLTAHLQTNSPDMNSRVNAYITTQAAMATMARYNEINRLFSESFPTAQAYQQKLNQSMYVPPVTNMGQFSPPSQDRASNSPVQPSPISPTQISEQTRHDSIDRRPSVADSLVSNQSTISSPPALSPSSSTTPESRHTPYQTPVSAFPPSFQIDPQLTQQELPSSSSIFTSELPNGAKLMANIDMNDPMAMSFLGGDPSAWSMFGQMPGGGGKGLNEHVDKDISASQDDAPDFLSNDRDVPMFPSMEVPADRFEIPLESFSRVGTPGGGGGDAWDTFVDFGSEY</sequence>
<feature type="compositionally biased region" description="Basic and acidic residues" evidence="1">
    <location>
        <begin position="27"/>
        <end position="38"/>
    </location>
</feature>
<reference evidence="2 3" key="1">
    <citation type="submission" date="2024-02" db="EMBL/GenBank/DDBJ databases">
        <title>De novo assembly and annotation of 12 fungi associated with fruit tree decline syndrome in Ontario, Canada.</title>
        <authorList>
            <person name="Sulman M."/>
            <person name="Ellouze W."/>
            <person name="Ilyukhin E."/>
        </authorList>
    </citation>
    <scope>NUCLEOTIDE SEQUENCE [LARGE SCALE GENOMIC DNA]</scope>
    <source>
        <strain evidence="2 3">M11/M66-122</strain>
    </source>
</reference>
<organism evidence="2 3">
    <name type="scientific">Diatrype stigma</name>
    <dbReference type="NCBI Taxonomy" id="117547"/>
    <lineage>
        <taxon>Eukaryota</taxon>
        <taxon>Fungi</taxon>
        <taxon>Dikarya</taxon>
        <taxon>Ascomycota</taxon>
        <taxon>Pezizomycotina</taxon>
        <taxon>Sordariomycetes</taxon>
        <taxon>Xylariomycetidae</taxon>
        <taxon>Xylariales</taxon>
        <taxon>Diatrypaceae</taxon>
        <taxon>Diatrype</taxon>
    </lineage>
</organism>
<evidence type="ECO:0000256" key="1">
    <source>
        <dbReference type="SAM" id="MobiDB-lite"/>
    </source>
</evidence>
<comment type="caution">
    <text evidence="2">The sequence shown here is derived from an EMBL/GenBank/DDBJ whole genome shotgun (WGS) entry which is preliminary data.</text>
</comment>
<feature type="compositionally biased region" description="Low complexity" evidence="1">
    <location>
        <begin position="215"/>
        <end position="231"/>
    </location>
</feature>
<feature type="compositionally biased region" description="Polar residues" evidence="1">
    <location>
        <begin position="164"/>
        <end position="181"/>
    </location>
</feature>